<dbReference type="GO" id="GO:0046872">
    <property type="term" value="F:metal ion binding"/>
    <property type="evidence" value="ECO:0007669"/>
    <property type="project" value="UniProtKB-KW"/>
</dbReference>
<dbReference type="InterPro" id="IPR004843">
    <property type="entry name" value="Calcineurin-like_PHP"/>
</dbReference>
<dbReference type="SUPFAM" id="SSF56300">
    <property type="entry name" value="Metallo-dependent phosphatases"/>
    <property type="match status" value="1"/>
</dbReference>
<dbReference type="GO" id="GO:0005737">
    <property type="term" value="C:cytoplasm"/>
    <property type="evidence" value="ECO:0007669"/>
    <property type="project" value="TreeGrafter"/>
</dbReference>
<feature type="region of interest" description="Disordered" evidence="8">
    <location>
        <begin position="1"/>
        <end position="103"/>
    </location>
</feature>
<keyword evidence="3 7" id="KW-0378">Hydrolase</keyword>
<evidence type="ECO:0000256" key="8">
    <source>
        <dbReference type="SAM" id="MobiDB-lite"/>
    </source>
</evidence>
<sequence>MPPPSRPEQQGVGGTGTGDNEYSTNTTHSVNSILITSQHRQSLPARPLASNGSSALAQLNPDYPVQKDSNQREIPQIITTDGSDEQDTVHARPDPFKGKVAHPQQHKLLAQSDFWPPQQPNGLDTMLDPDINQLTVGSMNQLTVNSVASMGVKYATTAQIDDYIRRLLEAGYATKVSKQLCLKSAEVSAICRTAMEIFLSQPSLIELTPPVKIVGDTHGQYTDLIRLFEMGGFPPASNYLFLGDYVDRGKQSLETMLLLLCYKIKYPENFFILRGNHECANVTKVYGFYDECKRRLSPKMWRTFVDVFNTLPIAGLVAGKIFCVHGGLSPSLHHMDEIRNIQRPTDVPDYGLLNDLLWADPSDVTVEWEDNERGVSYCFGKKVINEFLAKFDLDLVCRAHMVVEDGYEFFNDRTLVTIFSAPNYCGEFDNFGAIMSVSEELLCSFELLTPADHPLVKDRYKNKNKK</sequence>
<dbReference type="AlphaFoldDB" id="A0A8H7ENQ2"/>
<dbReference type="InterPro" id="IPR050341">
    <property type="entry name" value="PP1_catalytic_subunit"/>
</dbReference>
<dbReference type="SMART" id="SM00156">
    <property type="entry name" value="PP2Ac"/>
    <property type="match status" value="1"/>
</dbReference>
<evidence type="ECO:0000256" key="5">
    <source>
        <dbReference type="ARBA" id="ARBA00023211"/>
    </source>
</evidence>
<keyword evidence="11" id="KW-1185">Reference proteome</keyword>
<evidence type="ECO:0000256" key="7">
    <source>
        <dbReference type="RuleBase" id="RU004273"/>
    </source>
</evidence>
<evidence type="ECO:0000256" key="2">
    <source>
        <dbReference type="ARBA" id="ARBA00022723"/>
    </source>
</evidence>
<dbReference type="PANTHER" id="PTHR11668">
    <property type="entry name" value="SERINE/THREONINE PROTEIN PHOSPHATASE"/>
    <property type="match status" value="1"/>
</dbReference>
<evidence type="ECO:0000313" key="10">
    <source>
        <dbReference type="EMBL" id="KAF7723093.1"/>
    </source>
</evidence>
<dbReference type="Pfam" id="PF00149">
    <property type="entry name" value="Metallophos"/>
    <property type="match status" value="1"/>
</dbReference>
<dbReference type="Proteomes" id="UP000605846">
    <property type="component" value="Unassembled WGS sequence"/>
</dbReference>
<accession>A0A8H7ENQ2</accession>
<dbReference type="EC" id="3.1.3.16" evidence="7"/>
<protein>
    <recommendedName>
        <fullName evidence="7">Serine/threonine-protein phosphatase</fullName>
        <ecNumber evidence="7">3.1.3.16</ecNumber>
    </recommendedName>
</protein>
<reference evidence="10" key="1">
    <citation type="submission" date="2020-01" db="EMBL/GenBank/DDBJ databases">
        <title>Genome Sequencing of Three Apophysomyces-Like Fungal Strains Confirms a Novel Fungal Genus in the Mucoromycota with divergent Burkholderia-like Endosymbiotic Bacteria.</title>
        <authorList>
            <person name="Stajich J.E."/>
            <person name="Macias A.M."/>
            <person name="Carter-House D."/>
            <person name="Lovett B."/>
            <person name="Kasson L.R."/>
            <person name="Berry K."/>
            <person name="Grigoriev I."/>
            <person name="Chang Y."/>
            <person name="Spatafora J."/>
            <person name="Kasson M.T."/>
        </authorList>
    </citation>
    <scope>NUCLEOTIDE SEQUENCE</scope>
    <source>
        <strain evidence="10">NRRL A-21654</strain>
    </source>
</reference>
<comment type="catalytic activity">
    <reaction evidence="7">
        <text>O-phospho-L-threonyl-[protein] + H2O = L-threonyl-[protein] + phosphate</text>
        <dbReference type="Rhea" id="RHEA:47004"/>
        <dbReference type="Rhea" id="RHEA-COMP:11060"/>
        <dbReference type="Rhea" id="RHEA-COMP:11605"/>
        <dbReference type="ChEBI" id="CHEBI:15377"/>
        <dbReference type="ChEBI" id="CHEBI:30013"/>
        <dbReference type="ChEBI" id="CHEBI:43474"/>
        <dbReference type="ChEBI" id="CHEBI:61977"/>
        <dbReference type="EC" id="3.1.3.16"/>
    </reaction>
</comment>
<dbReference type="InterPro" id="IPR029052">
    <property type="entry name" value="Metallo-depent_PP-like"/>
</dbReference>
<dbReference type="InterPro" id="IPR006186">
    <property type="entry name" value="Ser/Thr-sp_prot-phosphatase"/>
</dbReference>
<gene>
    <name evidence="10" type="primary">PZH1_2</name>
    <name evidence="10" type="ORF">EC973_002377</name>
</gene>
<evidence type="ECO:0000256" key="6">
    <source>
        <dbReference type="ARBA" id="ARBA00029458"/>
    </source>
</evidence>
<dbReference type="Pfam" id="PF16891">
    <property type="entry name" value="STPPase_N"/>
    <property type="match status" value="1"/>
</dbReference>
<organism evidence="10 11">
    <name type="scientific">Apophysomyces ossiformis</name>
    <dbReference type="NCBI Taxonomy" id="679940"/>
    <lineage>
        <taxon>Eukaryota</taxon>
        <taxon>Fungi</taxon>
        <taxon>Fungi incertae sedis</taxon>
        <taxon>Mucoromycota</taxon>
        <taxon>Mucoromycotina</taxon>
        <taxon>Mucoromycetes</taxon>
        <taxon>Mucorales</taxon>
        <taxon>Mucorineae</taxon>
        <taxon>Mucoraceae</taxon>
        <taxon>Apophysomyces</taxon>
    </lineage>
</organism>
<proteinExistence type="inferred from homology"/>
<dbReference type="OrthoDB" id="1930084at2759"/>
<evidence type="ECO:0000256" key="3">
    <source>
        <dbReference type="ARBA" id="ARBA00022801"/>
    </source>
</evidence>
<evidence type="ECO:0000259" key="9">
    <source>
        <dbReference type="PROSITE" id="PS00125"/>
    </source>
</evidence>
<comment type="caution">
    <text evidence="10">The sequence shown here is derived from an EMBL/GenBank/DDBJ whole genome shotgun (WGS) entry which is preliminary data.</text>
</comment>
<dbReference type="PROSITE" id="PS00125">
    <property type="entry name" value="SER_THR_PHOSPHATASE"/>
    <property type="match status" value="1"/>
</dbReference>
<dbReference type="EMBL" id="JABAYA010000164">
    <property type="protein sequence ID" value="KAF7723093.1"/>
    <property type="molecule type" value="Genomic_DNA"/>
</dbReference>
<name>A0A8H7ENQ2_9FUNG</name>
<evidence type="ECO:0000313" key="11">
    <source>
        <dbReference type="Proteomes" id="UP000605846"/>
    </source>
</evidence>
<dbReference type="FunFam" id="3.60.21.10:FF:000006">
    <property type="entry name" value="Serine/threonine-protein phosphatase"/>
    <property type="match status" value="1"/>
</dbReference>
<comment type="cofactor">
    <cofactor evidence="1">
        <name>Mn(2+)</name>
        <dbReference type="ChEBI" id="CHEBI:29035"/>
    </cofactor>
</comment>
<dbReference type="PANTHER" id="PTHR11668:SF484">
    <property type="entry name" value="SERINE_THREONINE-PROTEIN PHOSPHATASE PP-Z1-RELATED"/>
    <property type="match status" value="1"/>
</dbReference>
<evidence type="ECO:0000256" key="4">
    <source>
        <dbReference type="ARBA" id="ARBA00022912"/>
    </source>
</evidence>
<dbReference type="PIRSF" id="PIRSF000909">
    <property type="entry name" value="PPPtase_PPZ"/>
    <property type="match status" value="1"/>
</dbReference>
<dbReference type="GO" id="GO:0004722">
    <property type="term" value="F:protein serine/threonine phosphatase activity"/>
    <property type="evidence" value="ECO:0007669"/>
    <property type="project" value="UniProtKB-EC"/>
</dbReference>
<dbReference type="Gene3D" id="3.60.21.10">
    <property type="match status" value="1"/>
</dbReference>
<keyword evidence="4" id="KW-0904">Protein phosphatase</keyword>
<dbReference type="InterPro" id="IPR011159">
    <property type="entry name" value="PPPtase_PPZ/Ppq1"/>
</dbReference>
<feature type="compositionally biased region" description="Basic and acidic residues" evidence="8">
    <location>
        <begin position="87"/>
        <end position="97"/>
    </location>
</feature>
<keyword evidence="5" id="KW-0464">Manganese</keyword>
<comment type="similarity">
    <text evidence="6">Belongs to the PPP phosphatase family. PP-Z subfamily.</text>
</comment>
<keyword evidence="2" id="KW-0479">Metal-binding</keyword>
<dbReference type="InterPro" id="IPR031675">
    <property type="entry name" value="STPPase_N"/>
</dbReference>
<evidence type="ECO:0000256" key="1">
    <source>
        <dbReference type="ARBA" id="ARBA00001936"/>
    </source>
</evidence>
<dbReference type="PRINTS" id="PR00114">
    <property type="entry name" value="STPHPHTASE"/>
</dbReference>
<feature type="compositionally biased region" description="Polar residues" evidence="8">
    <location>
        <begin position="18"/>
        <end position="41"/>
    </location>
</feature>
<dbReference type="GO" id="GO:0005634">
    <property type="term" value="C:nucleus"/>
    <property type="evidence" value="ECO:0007669"/>
    <property type="project" value="TreeGrafter"/>
</dbReference>
<feature type="domain" description="Serine/threonine specific protein phosphatases" evidence="9">
    <location>
        <begin position="273"/>
        <end position="278"/>
    </location>
</feature>